<dbReference type="PROSITE" id="PS50163">
    <property type="entry name" value="RECA_3"/>
    <property type="match status" value="1"/>
</dbReference>
<dbReference type="Pfam" id="PF00154">
    <property type="entry name" value="RecA_N"/>
    <property type="match status" value="1"/>
</dbReference>
<dbReference type="InterPro" id="IPR013765">
    <property type="entry name" value="DNA_recomb/repair_RecA"/>
</dbReference>
<evidence type="ECO:0000256" key="5">
    <source>
        <dbReference type="ARBA" id="ARBA00023172"/>
    </source>
</evidence>
<protein>
    <recommendedName>
        <fullName evidence="2">Protein RecA</fullName>
    </recommendedName>
</protein>
<evidence type="ECO:0000256" key="4">
    <source>
        <dbReference type="ARBA" id="ARBA00022840"/>
    </source>
</evidence>
<name>A0ABU2EG58_9BURK</name>
<dbReference type="PRINTS" id="PR00142">
    <property type="entry name" value="RECA"/>
</dbReference>
<reference evidence="7" key="1">
    <citation type="submission" date="2023-09" db="EMBL/GenBank/DDBJ databases">
        <title>Description of first Herbaspirillum huttiense subsp. nephrolepsisexaltata and Herbaspirillum huttiense subsp. lycopersicon.</title>
        <authorList>
            <person name="Poudel M."/>
            <person name="Sharma A."/>
            <person name="Goss E."/>
            <person name="Tapia J.H."/>
            <person name="Harmon C.M."/>
            <person name="Jones J.B."/>
        </authorList>
    </citation>
    <scope>NUCLEOTIDE SEQUENCE</scope>
    <source>
        <strain evidence="7">SE1</strain>
    </source>
</reference>
<sequence>MTTTFARPALKGSAADLLAAFDKATGGNDESATVTDWIDTGFAPLNEALTGHYDRGLPQGRLMEMFGPSSAGKTALATEWMAMAQKMGGVAAFCDWERSFNQEVAVVGFGLDLTAPYWSYKKPRTWEEGNMQAVKYAQWIRENGIIHEKAPILLVQDSIASAVPQSSAGKNMDELSMNDTTALARVTSTTLKSIALAAEDYNATFLYLNQIRTKPGVVYGDPRTTPGGGAMEFYSTCRLALGREKVMAQVDGEKEFVGQNINIQCVKSKLTKPFKECKLRMTFDENGVAKFDKEFSLVEALAAAGKLHEPRKGFVEWDGKQYAKKAMAEKARIEGLVPALNALFMS</sequence>
<evidence type="ECO:0000256" key="3">
    <source>
        <dbReference type="ARBA" id="ARBA00022741"/>
    </source>
</evidence>
<comment type="caution">
    <text evidence="7">The sequence shown here is derived from an EMBL/GenBank/DDBJ whole genome shotgun (WGS) entry which is preliminary data.</text>
</comment>
<evidence type="ECO:0000256" key="2">
    <source>
        <dbReference type="ARBA" id="ARBA00015553"/>
    </source>
</evidence>
<dbReference type="SUPFAM" id="SSF52540">
    <property type="entry name" value="P-loop containing nucleoside triphosphate hydrolases"/>
    <property type="match status" value="1"/>
</dbReference>
<organism evidence="7 8">
    <name type="scientific">Herbaspirillum huttiense subsp. lycopersici</name>
    <dbReference type="NCBI Taxonomy" id="3074428"/>
    <lineage>
        <taxon>Bacteria</taxon>
        <taxon>Pseudomonadati</taxon>
        <taxon>Pseudomonadota</taxon>
        <taxon>Betaproteobacteria</taxon>
        <taxon>Burkholderiales</taxon>
        <taxon>Oxalobacteraceae</taxon>
        <taxon>Herbaspirillum</taxon>
    </lineage>
</organism>
<evidence type="ECO:0000259" key="6">
    <source>
        <dbReference type="PROSITE" id="PS50163"/>
    </source>
</evidence>
<proteinExistence type="inferred from homology"/>
<keyword evidence="5" id="KW-0233">DNA recombination</keyword>
<keyword evidence="3" id="KW-0547">Nucleotide-binding</keyword>
<comment type="similarity">
    <text evidence="1">Belongs to the RecA family.</text>
</comment>
<dbReference type="PANTHER" id="PTHR45900">
    <property type="entry name" value="RECA"/>
    <property type="match status" value="1"/>
</dbReference>
<dbReference type="Proteomes" id="UP001246576">
    <property type="component" value="Unassembled WGS sequence"/>
</dbReference>
<dbReference type="PANTHER" id="PTHR45900:SF1">
    <property type="entry name" value="MITOCHONDRIAL DNA REPAIR PROTEIN RECA HOMOLOG-RELATED"/>
    <property type="match status" value="1"/>
</dbReference>
<dbReference type="Gene3D" id="3.40.50.300">
    <property type="entry name" value="P-loop containing nucleotide triphosphate hydrolases"/>
    <property type="match status" value="1"/>
</dbReference>
<feature type="domain" description="RecA family profile 2" evidence="6">
    <location>
        <begin position="216"/>
        <end position="293"/>
    </location>
</feature>
<gene>
    <name evidence="7" type="ORF">RI048_02715</name>
</gene>
<evidence type="ECO:0000313" key="7">
    <source>
        <dbReference type="EMBL" id="MDR9847119.1"/>
    </source>
</evidence>
<accession>A0ABU2EG58</accession>
<dbReference type="InterPro" id="IPR027417">
    <property type="entry name" value="P-loop_NTPase"/>
</dbReference>
<evidence type="ECO:0000313" key="8">
    <source>
        <dbReference type="Proteomes" id="UP001246576"/>
    </source>
</evidence>
<dbReference type="RefSeq" id="WP_310839539.1">
    <property type="nucleotide sequence ID" value="NZ_JAVLSJ010000001.1"/>
</dbReference>
<dbReference type="InterPro" id="IPR049428">
    <property type="entry name" value="RecA-like_N"/>
</dbReference>
<evidence type="ECO:0000256" key="1">
    <source>
        <dbReference type="ARBA" id="ARBA00009391"/>
    </source>
</evidence>
<keyword evidence="8" id="KW-1185">Reference proteome</keyword>
<dbReference type="InterPro" id="IPR020587">
    <property type="entry name" value="RecA_monomer-monomer_interface"/>
</dbReference>
<dbReference type="EMBL" id="JAVLSJ010000001">
    <property type="protein sequence ID" value="MDR9847119.1"/>
    <property type="molecule type" value="Genomic_DNA"/>
</dbReference>
<keyword evidence="4" id="KW-0067">ATP-binding</keyword>